<comment type="caution">
    <text evidence="1">The sequence shown here is derived from an EMBL/GenBank/DDBJ whole genome shotgun (WGS) entry which is preliminary data.</text>
</comment>
<reference evidence="1" key="1">
    <citation type="submission" date="2021-02" db="EMBL/GenBank/DDBJ databases">
        <authorList>
            <consortium name="DOE Joint Genome Institute"/>
            <person name="Ahrendt S."/>
            <person name="Looney B.P."/>
            <person name="Miyauchi S."/>
            <person name="Morin E."/>
            <person name="Drula E."/>
            <person name="Courty P.E."/>
            <person name="Chicoki N."/>
            <person name="Fauchery L."/>
            <person name="Kohler A."/>
            <person name="Kuo A."/>
            <person name="Labutti K."/>
            <person name="Pangilinan J."/>
            <person name="Lipzen A."/>
            <person name="Riley R."/>
            <person name="Andreopoulos W."/>
            <person name="He G."/>
            <person name="Johnson J."/>
            <person name="Barry K.W."/>
            <person name="Grigoriev I.V."/>
            <person name="Nagy L."/>
            <person name="Hibbett D."/>
            <person name="Henrissat B."/>
            <person name="Matheny P.B."/>
            <person name="Labbe J."/>
            <person name="Martin F."/>
        </authorList>
    </citation>
    <scope>NUCLEOTIDE SEQUENCE</scope>
    <source>
        <strain evidence="1">EC-137</strain>
    </source>
</reference>
<proteinExistence type="predicted"/>
<gene>
    <name evidence="1" type="ORF">K488DRAFT_83099</name>
</gene>
<evidence type="ECO:0000313" key="1">
    <source>
        <dbReference type="EMBL" id="KAI0035391.1"/>
    </source>
</evidence>
<sequence length="488" mass="53718">MASDSSAPLAPGETPVTEDILLLIGPIFIGALFSWLLYGVSCVQLYLYHVSTYNDRTWIQVSVYIIFVMDSLQTVVSAFMGWGYLCSGWGHMSALTFPGWTFVAIPMISSAVAAWVQIFYAWRIHILKRWRVIPAVIVLLALTQCAAGLSTAIGVIPFTNVSQIHVLEANIDVWLAGSAAVDTVISVSMVYLLYSARRNPLVSARGEKTVNRLIRLSVETGIATTTTAVLELGMFFWTPNANFYVFLSLILCKVYSNALMTSLNSRALASRSRPFFGAETSLGSSYGTRATLIHPTRHVETITIPPAVVHVASHTEVFRSFNNEFKRVQSYEVQKAQDCEMGSLRDQTSMQGTEGRPHTAPSTDATPASGSRTVLVNATPAGERLGERPSEHIIGALHLRGAHSDRPRVKWDEGVIDNEGMEKKKSKICCIYHKPKQFDESSDESSSDEDDSDSDLSGARPSRALDDSDDDRNAYESIPHQKKGKERA</sequence>
<keyword evidence="1" id="KW-0650">Protein phosphatase inhibitor</keyword>
<name>A0ACB8QVM0_9AGAM</name>
<organism evidence="1 2">
    <name type="scientific">Vararia minispora EC-137</name>
    <dbReference type="NCBI Taxonomy" id="1314806"/>
    <lineage>
        <taxon>Eukaryota</taxon>
        <taxon>Fungi</taxon>
        <taxon>Dikarya</taxon>
        <taxon>Basidiomycota</taxon>
        <taxon>Agaricomycotina</taxon>
        <taxon>Agaricomycetes</taxon>
        <taxon>Russulales</taxon>
        <taxon>Lachnocladiaceae</taxon>
        <taxon>Vararia</taxon>
    </lineage>
</organism>
<reference evidence="1" key="2">
    <citation type="journal article" date="2022" name="New Phytol.">
        <title>Evolutionary transition to the ectomycorrhizal habit in the genomes of a hyperdiverse lineage of mushroom-forming fungi.</title>
        <authorList>
            <person name="Looney B."/>
            <person name="Miyauchi S."/>
            <person name="Morin E."/>
            <person name="Drula E."/>
            <person name="Courty P.E."/>
            <person name="Kohler A."/>
            <person name="Kuo A."/>
            <person name="LaButti K."/>
            <person name="Pangilinan J."/>
            <person name="Lipzen A."/>
            <person name="Riley R."/>
            <person name="Andreopoulos W."/>
            <person name="He G."/>
            <person name="Johnson J."/>
            <person name="Nolan M."/>
            <person name="Tritt A."/>
            <person name="Barry K.W."/>
            <person name="Grigoriev I.V."/>
            <person name="Nagy L.G."/>
            <person name="Hibbett D."/>
            <person name="Henrissat B."/>
            <person name="Matheny P.B."/>
            <person name="Labbe J."/>
            <person name="Martin F.M."/>
        </authorList>
    </citation>
    <scope>NUCLEOTIDE SEQUENCE</scope>
    <source>
        <strain evidence="1">EC-137</strain>
    </source>
</reference>
<dbReference type="Proteomes" id="UP000814128">
    <property type="component" value="Unassembled WGS sequence"/>
</dbReference>
<dbReference type="EMBL" id="MU273485">
    <property type="protein sequence ID" value="KAI0035391.1"/>
    <property type="molecule type" value="Genomic_DNA"/>
</dbReference>
<evidence type="ECO:0000313" key="2">
    <source>
        <dbReference type="Proteomes" id="UP000814128"/>
    </source>
</evidence>
<accession>A0ACB8QVM0</accession>
<protein>
    <submittedName>
        <fullName evidence="1">Phosphatase inhibitor-domain-containing protein</fullName>
    </submittedName>
</protein>
<keyword evidence="2" id="KW-1185">Reference proteome</keyword>